<keyword evidence="7" id="KW-0813">Transport</keyword>
<reference evidence="8" key="1">
    <citation type="submission" date="2022-05" db="EMBL/GenBank/DDBJ databases">
        <title>The Musa troglodytarum L. genome provides insights into the mechanism of non-climacteric behaviour and enrichment of carotenoids.</title>
        <authorList>
            <person name="Wang J."/>
        </authorList>
    </citation>
    <scope>NUCLEOTIDE SEQUENCE</scope>
    <source>
        <tissue evidence="8">Leaf</tissue>
    </source>
</reference>
<dbReference type="OrthoDB" id="63113at2759"/>
<dbReference type="GO" id="GO:0005794">
    <property type="term" value="C:Golgi apparatus"/>
    <property type="evidence" value="ECO:0007669"/>
    <property type="project" value="TreeGrafter"/>
</dbReference>
<evidence type="ECO:0000256" key="6">
    <source>
        <dbReference type="ARBA" id="ARBA00023136"/>
    </source>
</evidence>
<dbReference type="Proteomes" id="UP001055439">
    <property type="component" value="Chromosome 1"/>
</dbReference>
<comment type="similarity">
    <text evidence="3 7">Belongs to the PRA1 family.</text>
</comment>
<feature type="transmembrane region" description="Helical" evidence="7">
    <location>
        <begin position="44"/>
        <end position="63"/>
    </location>
</feature>
<keyword evidence="5 7" id="KW-1133">Transmembrane helix</keyword>
<proteinExistence type="inferred from homology"/>
<dbReference type="Pfam" id="PF03208">
    <property type="entry name" value="PRA1"/>
    <property type="match status" value="1"/>
</dbReference>
<protein>
    <recommendedName>
        <fullName evidence="7">PRA1 family protein</fullName>
    </recommendedName>
</protein>
<evidence type="ECO:0000313" key="8">
    <source>
        <dbReference type="EMBL" id="URD73829.1"/>
    </source>
</evidence>
<dbReference type="AlphaFoldDB" id="A0A9E7JAD3"/>
<organism evidence="8 9">
    <name type="scientific">Musa troglodytarum</name>
    <name type="common">fe'i banana</name>
    <dbReference type="NCBI Taxonomy" id="320322"/>
    <lineage>
        <taxon>Eukaryota</taxon>
        <taxon>Viridiplantae</taxon>
        <taxon>Streptophyta</taxon>
        <taxon>Embryophyta</taxon>
        <taxon>Tracheophyta</taxon>
        <taxon>Spermatophyta</taxon>
        <taxon>Magnoliopsida</taxon>
        <taxon>Liliopsida</taxon>
        <taxon>Zingiberales</taxon>
        <taxon>Musaceae</taxon>
        <taxon>Musa</taxon>
    </lineage>
</organism>
<dbReference type="PANTHER" id="PTHR19317">
    <property type="entry name" value="PRENYLATED RAB ACCEPTOR 1-RELATED"/>
    <property type="match status" value="1"/>
</dbReference>
<comment type="function">
    <text evidence="1 7">May be involved in both secretory and endocytic intracellular trafficking in the endosomal/prevacuolar compartments.</text>
</comment>
<comment type="subcellular location">
    <subcellularLocation>
        <location evidence="2 7">Membrane</location>
        <topology evidence="2 7">Multi-pass membrane protein</topology>
    </subcellularLocation>
</comment>
<dbReference type="GO" id="GO:0016020">
    <property type="term" value="C:membrane"/>
    <property type="evidence" value="ECO:0007669"/>
    <property type="project" value="UniProtKB-SubCell"/>
</dbReference>
<dbReference type="GO" id="GO:0005783">
    <property type="term" value="C:endoplasmic reticulum"/>
    <property type="evidence" value="ECO:0007669"/>
    <property type="project" value="TreeGrafter"/>
</dbReference>
<name>A0A9E7JAD3_9LILI</name>
<evidence type="ECO:0000256" key="5">
    <source>
        <dbReference type="ARBA" id="ARBA00022989"/>
    </source>
</evidence>
<dbReference type="EMBL" id="CP097502">
    <property type="protein sequence ID" value="URD73829.1"/>
    <property type="molecule type" value="Genomic_DNA"/>
</dbReference>
<feature type="transmembrane region" description="Helical" evidence="7">
    <location>
        <begin position="12"/>
        <end position="32"/>
    </location>
</feature>
<evidence type="ECO:0000256" key="4">
    <source>
        <dbReference type="ARBA" id="ARBA00022692"/>
    </source>
</evidence>
<sequence length="132" mass="14149">MALRPRRLPPLAPCLLFVFIALPAAWFFLYFTRDRPVVLCGRPITDGIILGVLSVATIFALIFSNVGSTVFGAIMIGTVIICLHAVFRATDNLFLDETEAASGGLVVPLTDRIAAAGPCSDSMTVLTRGYCD</sequence>
<evidence type="ECO:0000256" key="2">
    <source>
        <dbReference type="ARBA" id="ARBA00004141"/>
    </source>
</evidence>
<evidence type="ECO:0000256" key="3">
    <source>
        <dbReference type="ARBA" id="ARBA00006483"/>
    </source>
</evidence>
<keyword evidence="4 7" id="KW-0812">Transmembrane</keyword>
<evidence type="ECO:0000256" key="1">
    <source>
        <dbReference type="ARBA" id="ARBA00002501"/>
    </source>
</evidence>
<keyword evidence="6 7" id="KW-0472">Membrane</keyword>
<feature type="transmembrane region" description="Helical" evidence="7">
    <location>
        <begin position="70"/>
        <end position="87"/>
    </location>
</feature>
<dbReference type="GO" id="GO:0016192">
    <property type="term" value="P:vesicle-mediated transport"/>
    <property type="evidence" value="ECO:0007669"/>
    <property type="project" value="UniProtKB-ARBA"/>
</dbReference>
<evidence type="ECO:0000256" key="7">
    <source>
        <dbReference type="RuleBase" id="RU363107"/>
    </source>
</evidence>
<dbReference type="PANTHER" id="PTHR19317:SF58">
    <property type="entry name" value="OS03G0741600 PROTEIN"/>
    <property type="match status" value="1"/>
</dbReference>
<evidence type="ECO:0000313" key="9">
    <source>
        <dbReference type="Proteomes" id="UP001055439"/>
    </source>
</evidence>
<gene>
    <name evidence="8" type="ORF">MUK42_20083</name>
</gene>
<dbReference type="InterPro" id="IPR004895">
    <property type="entry name" value="Prenylated_rab_accept_PRA1"/>
</dbReference>
<accession>A0A9E7JAD3</accession>
<keyword evidence="9" id="KW-1185">Reference proteome</keyword>